<evidence type="ECO:0000256" key="1">
    <source>
        <dbReference type="ARBA" id="ARBA00009156"/>
    </source>
</evidence>
<evidence type="ECO:0000259" key="4">
    <source>
        <dbReference type="Pfam" id="PF00370"/>
    </source>
</evidence>
<organism evidence="6 7">
    <name type="scientific">Starkeya nomas</name>
    <dbReference type="NCBI Taxonomy" id="2666134"/>
    <lineage>
        <taxon>Bacteria</taxon>
        <taxon>Pseudomonadati</taxon>
        <taxon>Pseudomonadota</taxon>
        <taxon>Alphaproteobacteria</taxon>
        <taxon>Hyphomicrobiales</taxon>
        <taxon>Xanthobacteraceae</taxon>
        <taxon>Starkeya</taxon>
    </lineage>
</organism>
<dbReference type="PANTHER" id="PTHR43095">
    <property type="entry name" value="SUGAR KINASE"/>
    <property type="match status" value="1"/>
</dbReference>
<dbReference type="EMBL" id="CACSAS010000001">
    <property type="protein sequence ID" value="CAA0100409.1"/>
    <property type="molecule type" value="Genomic_DNA"/>
</dbReference>
<dbReference type="GO" id="GO:0005975">
    <property type="term" value="P:carbohydrate metabolic process"/>
    <property type="evidence" value="ECO:0007669"/>
    <property type="project" value="InterPro"/>
</dbReference>
<keyword evidence="7" id="KW-1185">Reference proteome</keyword>
<keyword evidence="3 6" id="KW-0418">Kinase</keyword>
<keyword evidence="2 6" id="KW-0808">Transferase</keyword>
<accession>A0A5S9P9M0</accession>
<evidence type="ECO:0000313" key="6">
    <source>
        <dbReference type="EMBL" id="CAA0100409.1"/>
    </source>
</evidence>
<dbReference type="Pfam" id="PF02782">
    <property type="entry name" value="FGGY_C"/>
    <property type="match status" value="1"/>
</dbReference>
<dbReference type="AlphaFoldDB" id="A0A5S9P9M0"/>
<dbReference type="GO" id="GO:0016301">
    <property type="term" value="F:kinase activity"/>
    <property type="evidence" value="ECO:0007669"/>
    <property type="project" value="UniProtKB-KW"/>
</dbReference>
<dbReference type="PIRSF" id="PIRSF000538">
    <property type="entry name" value="GlpK"/>
    <property type="match status" value="1"/>
</dbReference>
<dbReference type="Gene3D" id="3.30.420.40">
    <property type="match status" value="2"/>
</dbReference>
<comment type="similarity">
    <text evidence="1">Belongs to the FGGY kinase family.</text>
</comment>
<dbReference type="InterPro" id="IPR018484">
    <property type="entry name" value="FGGY_N"/>
</dbReference>
<dbReference type="CDD" id="cd07802">
    <property type="entry name" value="ASKHA_NBD_FGGY_EcLyxK-like"/>
    <property type="match status" value="1"/>
</dbReference>
<dbReference type="InterPro" id="IPR000577">
    <property type="entry name" value="Carb_kinase_FGGY"/>
</dbReference>
<gene>
    <name evidence="6" type="primary">lyx</name>
    <name evidence="6" type="ORF">STARVERO_02607</name>
</gene>
<dbReference type="EC" id="2.7.1.-" evidence="6"/>
<evidence type="ECO:0000259" key="5">
    <source>
        <dbReference type="Pfam" id="PF02782"/>
    </source>
</evidence>
<feature type="domain" description="Carbohydrate kinase FGGY N-terminal" evidence="4">
    <location>
        <begin position="4"/>
        <end position="247"/>
    </location>
</feature>
<sequence length="500" mass="53231">MSDYLLGIDAGNTMVKAVLFDSAGNELAVEERSGSTSYPEPGQAERSIDEIRRFTVEAIRGCIAKSGIDPADVRAVGAAGHGNGAYVLDRDGTGLLGIQSIDRRAEAIAGGLGEKTGQIHRWSRQQPWAGQTPLLMRWLGEHRPEIMARAHAVLLCKDVIVHFLTGTLSGDYSDAAVAGLVRFPERRYDGEMLEAYGVAHFGALLPPLRESCEIVGGIRPEVAQATGLRAGTPVVAGMIDIVASAVGSGVSATGQASIVAGTWSINQEVVDDPELDELVFMTSIIEKDRYMAVEASATSAANLEWFIREFGSGIEVGTGTVASACSDLVARVSPSMDLPLFHPFIYGSSGNARARGGFYGIAGWHDKAHLLYGLFEGVVFGHRQHVEKLKRAGATFENVVLSGGAARSKVWPQMFADILGIPIRTSLCSQTGALGAAIAAGVGAGLFPDLGHGVARMVKTAQSFTPSPRHKALHDRRYRLFLTLAELMEPVWDELHAADA</sequence>
<dbReference type="InterPro" id="IPR018485">
    <property type="entry name" value="FGGY_C"/>
</dbReference>
<dbReference type="SUPFAM" id="SSF53067">
    <property type="entry name" value="Actin-like ATPase domain"/>
    <property type="match status" value="2"/>
</dbReference>
<proteinExistence type="inferred from homology"/>
<dbReference type="InterPro" id="IPR043129">
    <property type="entry name" value="ATPase_NBD"/>
</dbReference>
<dbReference type="Pfam" id="PF00370">
    <property type="entry name" value="FGGY_N"/>
    <property type="match status" value="1"/>
</dbReference>
<dbReference type="Proteomes" id="UP000433050">
    <property type="component" value="Unassembled WGS sequence"/>
</dbReference>
<feature type="domain" description="Carbohydrate kinase FGGY C-terminal" evidence="5">
    <location>
        <begin position="256"/>
        <end position="443"/>
    </location>
</feature>
<name>A0A5S9P9M0_9HYPH</name>
<reference evidence="6 7" key="1">
    <citation type="submission" date="2019-12" db="EMBL/GenBank/DDBJ databases">
        <authorList>
            <person name="Reyes-Prieto M."/>
        </authorList>
    </citation>
    <scope>NUCLEOTIDE SEQUENCE [LARGE SCALE GENOMIC DNA]</scope>
    <source>
        <strain evidence="6">HF14-78462</strain>
    </source>
</reference>
<dbReference type="RefSeq" id="WP_159599264.1">
    <property type="nucleotide sequence ID" value="NZ_CACSAS010000001.1"/>
</dbReference>
<dbReference type="PANTHER" id="PTHR43095:SF3">
    <property type="entry name" value="L-XYLULOSE_3-KETO-L-GULONATE KINASE"/>
    <property type="match status" value="1"/>
</dbReference>
<protein>
    <submittedName>
        <fullName evidence="6">L-xylulose/3-keto-L-gulonate kinase</fullName>
        <ecNumber evidence="6">2.7.1.-</ecNumber>
    </submittedName>
</protein>
<evidence type="ECO:0000256" key="3">
    <source>
        <dbReference type="ARBA" id="ARBA00022777"/>
    </source>
</evidence>
<evidence type="ECO:0000313" key="7">
    <source>
        <dbReference type="Proteomes" id="UP000433050"/>
    </source>
</evidence>
<dbReference type="InterPro" id="IPR050406">
    <property type="entry name" value="FGGY_Carb_Kinase"/>
</dbReference>
<evidence type="ECO:0000256" key="2">
    <source>
        <dbReference type="ARBA" id="ARBA00022679"/>
    </source>
</evidence>